<dbReference type="GO" id="GO:0030001">
    <property type="term" value="P:metal ion transport"/>
    <property type="evidence" value="ECO:0007669"/>
    <property type="project" value="UniProtKB-ARBA"/>
</dbReference>
<evidence type="ECO:0000256" key="8">
    <source>
        <dbReference type="SAM" id="Phobius"/>
    </source>
</evidence>
<comment type="caution">
    <text evidence="9">The sequence shown here is derived from an EMBL/GenBank/DDBJ whole genome shotgun (WGS) entry which is preliminary data.</text>
</comment>
<name>A0A6N7XDZ3_9FIRM</name>
<dbReference type="GO" id="GO:0008324">
    <property type="term" value="F:monoatomic cation transmembrane transporter activity"/>
    <property type="evidence" value="ECO:0007669"/>
    <property type="project" value="InterPro"/>
</dbReference>
<protein>
    <submittedName>
        <fullName evidence="9">Trk family potassium uptake protein</fullName>
    </submittedName>
</protein>
<evidence type="ECO:0000313" key="9">
    <source>
        <dbReference type="EMBL" id="MST61783.1"/>
    </source>
</evidence>
<evidence type="ECO:0000256" key="3">
    <source>
        <dbReference type="ARBA" id="ARBA00022475"/>
    </source>
</evidence>
<keyword evidence="10" id="KW-1185">Reference proteome</keyword>
<dbReference type="InterPro" id="IPR003445">
    <property type="entry name" value="Cat_transpt"/>
</dbReference>
<feature type="transmembrane region" description="Helical" evidence="8">
    <location>
        <begin position="81"/>
        <end position="105"/>
    </location>
</feature>
<dbReference type="RefSeq" id="WP_154537164.1">
    <property type="nucleotide sequence ID" value="NZ_VUNE01000001.1"/>
</dbReference>
<feature type="transmembrane region" description="Helical" evidence="8">
    <location>
        <begin position="322"/>
        <end position="340"/>
    </location>
</feature>
<dbReference type="GO" id="GO:0005886">
    <property type="term" value="C:plasma membrane"/>
    <property type="evidence" value="ECO:0007669"/>
    <property type="project" value="UniProtKB-SubCell"/>
</dbReference>
<evidence type="ECO:0000256" key="4">
    <source>
        <dbReference type="ARBA" id="ARBA00022692"/>
    </source>
</evidence>
<reference evidence="9 10" key="1">
    <citation type="submission" date="2019-08" db="EMBL/GenBank/DDBJ databases">
        <title>In-depth cultivation of the pig gut microbiome towards novel bacterial diversity and tailored functional studies.</title>
        <authorList>
            <person name="Wylensek D."/>
            <person name="Hitch T.C.A."/>
            <person name="Clavel T."/>
        </authorList>
    </citation>
    <scope>NUCLEOTIDE SEQUENCE [LARGE SCALE GENOMIC DNA]</scope>
    <source>
        <strain evidence="9 10">WCA-SAB-591-4A-A</strain>
    </source>
</reference>
<comment type="subcellular location">
    <subcellularLocation>
        <location evidence="1">Cell membrane</location>
        <topology evidence="1">Multi-pass membrane protein</topology>
    </subcellularLocation>
</comment>
<keyword evidence="2" id="KW-0813">Transport</keyword>
<feature type="transmembrane region" description="Helical" evidence="8">
    <location>
        <begin position="240"/>
        <end position="261"/>
    </location>
</feature>
<evidence type="ECO:0000256" key="5">
    <source>
        <dbReference type="ARBA" id="ARBA00022989"/>
    </source>
</evidence>
<evidence type="ECO:0000256" key="6">
    <source>
        <dbReference type="ARBA" id="ARBA00023065"/>
    </source>
</evidence>
<keyword evidence="3" id="KW-1003">Cell membrane</keyword>
<dbReference type="EMBL" id="VUNE01000001">
    <property type="protein sequence ID" value="MST61783.1"/>
    <property type="molecule type" value="Genomic_DNA"/>
</dbReference>
<dbReference type="AlphaFoldDB" id="A0A6N7XDZ3"/>
<evidence type="ECO:0000256" key="7">
    <source>
        <dbReference type="ARBA" id="ARBA00023136"/>
    </source>
</evidence>
<dbReference type="PANTHER" id="PTHR32024">
    <property type="entry name" value="TRK SYSTEM POTASSIUM UPTAKE PROTEIN TRKG-RELATED"/>
    <property type="match status" value="1"/>
</dbReference>
<evidence type="ECO:0000256" key="1">
    <source>
        <dbReference type="ARBA" id="ARBA00004651"/>
    </source>
</evidence>
<dbReference type="PANTHER" id="PTHR32024:SF1">
    <property type="entry name" value="KTR SYSTEM POTASSIUM UPTAKE PROTEIN B"/>
    <property type="match status" value="1"/>
</dbReference>
<feature type="transmembrane region" description="Helical" evidence="8">
    <location>
        <begin position="136"/>
        <end position="159"/>
    </location>
</feature>
<accession>A0A6N7XDZ3</accession>
<evidence type="ECO:0000313" key="10">
    <source>
        <dbReference type="Proteomes" id="UP000440713"/>
    </source>
</evidence>
<gene>
    <name evidence="9" type="ORF">FYJ71_02190</name>
</gene>
<feature type="transmembrane region" description="Helical" evidence="8">
    <location>
        <begin position="197"/>
        <end position="220"/>
    </location>
</feature>
<evidence type="ECO:0000256" key="2">
    <source>
        <dbReference type="ARBA" id="ARBA00022448"/>
    </source>
</evidence>
<organism evidence="9 10">
    <name type="scientific">Peptostreptococcus porci</name>
    <dbReference type="NCBI Taxonomy" id="2652282"/>
    <lineage>
        <taxon>Bacteria</taxon>
        <taxon>Bacillati</taxon>
        <taxon>Bacillota</taxon>
        <taxon>Clostridia</taxon>
        <taxon>Peptostreptococcales</taxon>
        <taxon>Peptostreptococcaceae</taxon>
        <taxon>Peptostreptococcus</taxon>
    </lineage>
</organism>
<feature type="transmembrane region" description="Helical" evidence="8">
    <location>
        <begin position="415"/>
        <end position="439"/>
    </location>
</feature>
<feature type="transmembrane region" description="Helical" evidence="8">
    <location>
        <begin position="361"/>
        <end position="380"/>
    </location>
</feature>
<feature type="transmembrane region" description="Helical" evidence="8">
    <location>
        <begin position="20"/>
        <end position="38"/>
    </location>
</feature>
<keyword evidence="7 8" id="KW-0472">Membrane</keyword>
<dbReference type="Proteomes" id="UP000440713">
    <property type="component" value="Unassembled WGS sequence"/>
</dbReference>
<keyword evidence="4 8" id="KW-0812">Transmembrane</keyword>
<keyword evidence="6" id="KW-0406">Ion transport</keyword>
<proteinExistence type="predicted"/>
<sequence length="458" mass="50166">MDSFKKRKKSFLYKYKPGQIMVLGFAGVILAGTLILMLPISSNSGEITNFFDCLFTATSSVCVTGLVVLDTSLHWSVFGKTVIILLIQIGGMGFMSIGALISFIFGTKINIRKRILLQESLNQNQLSGVVRLIRRVLIFTVSIEFVGALLLSIVFIPQFGLIDGIGYSIFHSISAFCNAGFDLMGRHSGEFSSMLMFYNNSIVVLTLSVLVILGGIGFPVLICIKYNKLKFKKYDLSSKLAIITTIILLIIGTMVIFCGEFSNASSIGTMSIVDKLKVAFFQSMTARTAGFATIDFNSFRANTLFVLIVLMFIGASPASTGGGIKTTTLAVIFISVISFLRNENDINVFKRRVDVLTFRKALGVFFIAIAIFVVGTYVLTITQNEKFGLMQSAFEVSSSLATVGLSMAGSSNLNLFGKVFISLLMFLGRVGSLTVFTYFMNDTVQNKIRYPEEKILIG</sequence>
<feature type="transmembrane region" description="Helical" evidence="8">
    <location>
        <begin position="50"/>
        <end position="69"/>
    </location>
</feature>
<dbReference type="Pfam" id="PF02386">
    <property type="entry name" value="TrkH"/>
    <property type="match status" value="1"/>
</dbReference>
<keyword evidence="5 8" id="KW-1133">Transmembrane helix</keyword>